<gene>
    <name evidence="2" type="ORF">GCM10007964_01310</name>
</gene>
<comment type="caution">
    <text evidence="2">The sequence shown here is derived from an EMBL/GenBank/DDBJ whole genome shotgun (WGS) entry which is preliminary data.</text>
</comment>
<reference evidence="2" key="2">
    <citation type="submission" date="2020-09" db="EMBL/GenBank/DDBJ databases">
        <authorList>
            <person name="Sun Q."/>
            <person name="Ohkuma M."/>
        </authorList>
    </citation>
    <scope>NUCLEOTIDE SEQUENCE</scope>
    <source>
        <strain evidence="2">JCM 13064</strain>
    </source>
</reference>
<dbReference type="AlphaFoldDB" id="A0A917VCS2"/>
<evidence type="ECO:0000313" key="2">
    <source>
        <dbReference type="EMBL" id="GGK61910.1"/>
    </source>
</evidence>
<dbReference type="Pfam" id="PF24623">
    <property type="entry name" value="Phage_zn_bind_8"/>
    <property type="match status" value="1"/>
</dbReference>
<accession>A0A917VCS2</accession>
<organism evidence="2 3">
    <name type="scientific">Sphaerisporangium melleum</name>
    <dbReference type="NCBI Taxonomy" id="321316"/>
    <lineage>
        <taxon>Bacteria</taxon>
        <taxon>Bacillati</taxon>
        <taxon>Actinomycetota</taxon>
        <taxon>Actinomycetes</taxon>
        <taxon>Streptosporangiales</taxon>
        <taxon>Streptosporangiaceae</taxon>
        <taxon>Sphaerisporangium</taxon>
    </lineage>
</organism>
<dbReference type="InterPro" id="IPR056911">
    <property type="entry name" value="Phage_Znf_bind_put"/>
</dbReference>
<sequence>MNPEEVIDLLTTAATFDRRTVGDADVIAWGAAVGDLDFADAQAAVIQHYTNSTEWLMPAHVRVRVKAIRAARLAREVQPAPAPELADDPKRYQMALQQGLKQIARGWSTQKSITARSGADPNEEYLDGRGEDPQRRELRLGALTVRCPRCGALPNDRCVNALGLPLSTEPAHDARLVAAGLAVWVEVNGQQRASLVHPAERS</sequence>
<dbReference type="RefSeq" id="WP_189160932.1">
    <property type="nucleotide sequence ID" value="NZ_BMNT01000001.1"/>
</dbReference>
<evidence type="ECO:0000259" key="1">
    <source>
        <dbReference type="Pfam" id="PF24623"/>
    </source>
</evidence>
<dbReference type="Proteomes" id="UP000645217">
    <property type="component" value="Unassembled WGS sequence"/>
</dbReference>
<name>A0A917VCS2_9ACTN</name>
<dbReference type="EMBL" id="BMNT01000001">
    <property type="protein sequence ID" value="GGK61910.1"/>
    <property type="molecule type" value="Genomic_DNA"/>
</dbReference>
<feature type="domain" description="DNA-binding phage zinc finger" evidence="1">
    <location>
        <begin position="135"/>
        <end position="180"/>
    </location>
</feature>
<proteinExistence type="predicted"/>
<evidence type="ECO:0000313" key="3">
    <source>
        <dbReference type="Proteomes" id="UP000645217"/>
    </source>
</evidence>
<keyword evidence="3" id="KW-1185">Reference proteome</keyword>
<reference evidence="2" key="1">
    <citation type="journal article" date="2014" name="Int. J. Syst. Evol. Microbiol.">
        <title>Complete genome sequence of Corynebacterium casei LMG S-19264T (=DSM 44701T), isolated from a smear-ripened cheese.</title>
        <authorList>
            <consortium name="US DOE Joint Genome Institute (JGI-PGF)"/>
            <person name="Walter F."/>
            <person name="Albersmeier A."/>
            <person name="Kalinowski J."/>
            <person name="Ruckert C."/>
        </authorList>
    </citation>
    <scope>NUCLEOTIDE SEQUENCE</scope>
    <source>
        <strain evidence="2">JCM 13064</strain>
    </source>
</reference>
<protein>
    <recommendedName>
        <fullName evidence="1">DNA-binding phage zinc finger domain-containing protein</fullName>
    </recommendedName>
</protein>